<dbReference type="AlphaFoldDB" id="A0A1T4TSY4"/>
<dbReference type="EMBL" id="FUWZ01000006">
    <property type="protein sequence ID" value="SKA43428.1"/>
    <property type="molecule type" value="Genomic_DNA"/>
</dbReference>
<organism evidence="2 3">
    <name type="scientific">Chitinophaga eiseniae</name>
    <dbReference type="NCBI Taxonomy" id="634771"/>
    <lineage>
        <taxon>Bacteria</taxon>
        <taxon>Pseudomonadati</taxon>
        <taxon>Bacteroidota</taxon>
        <taxon>Chitinophagia</taxon>
        <taxon>Chitinophagales</taxon>
        <taxon>Chitinophagaceae</taxon>
        <taxon>Chitinophaga</taxon>
    </lineage>
</organism>
<dbReference type="STRING" id="634771.SAMN04488128_106183"/>
<evidence type="ECO:0000259" key="1">
    <source>
        <dbReference type="Pfam" id="PF06983"/>
    </source>
</evidence>
<dbReference type="GO" id="GO:0008168">
    <property type="term" value="F:methyltransferase activity"/>
    <property type="evidence" value="ECO:0007669"/>
    <property type="project" value="UniProtKB-KW"/>
</dbReference>
<dbReference type="PANTHER" id="PTHR33990:SF2">
    <property type="entry name" value="PHNB-LIKE DOMAIN-CONTAINING PROTEIN"/>
    <property type="match status" value="1"/>
</dbReference>
<dbReference type="Gene3D" id="3.10.180.10">
    <property type="entry name" value="2,3-Dihydroxybiphenyl 1,2-Dioxygenase, domain 1"/>
    <property type="match status" value="1"/>
</dbReference>
<evidence type="ECO:0000313" key="2">
    <source>
        <dbReference type="EMBL" id="SKA43428.1"/>
    </source>
</evidence>
<dbReference type="Proteomes" id="UP000190367">
    <property type="component" value="Unassembled WGS sequence"/>
</dbReference>
<dbReference type="CDD" id="cd06588">
    <property type="entry name" value="PhnB_like"/>
    <property type="match status" value="1"/>
</dbReference>
<dbReference type="OrthoDB" id="9806473at2"/>
<reference evidence="3" key="1">
    <citation type="submission" date="2017-02" db="EMBL/GenBank/DDBJ databases">
        <authorList>
            <person name="Varghese N."/>
            <person name="Submissions S."/>
        </authorList>
    </citation>
    <scope>NUCLEOTIDE SEQUENCE [LARGE SCALE GENOMIC DNA]</scope>
    <source>
        <strain evidence="3">DSM 22224</strain>
    </source>
</reference>
<dbReference type="RefSeq" id="WP_078672547.1">
    <property type="nucleotide sequence ID" value="NZ_FUWZ01000006.1"/>
</dbReference>
<dbReference type="PANTHER" id="PTHR33990">
    <property type="entry name" value="PROTEIN YJDN-RELATED"/>
    <property type="match status" value="1"/>
</dbReference>
<dbReference type="SUPFAM" id="SSF54593">
    <property type="entry name" value="Glyoxalase/Bleomycin resistance protein/Dihydroxybiphenyl dioxygenase"/>
    <property type="match status" value="1"/>
</dbReference>
<dbReference type="InterPro" id="IPR029068">
    <property type="entry name" value="Glyas_Bleomycin-R_OHBP_Dase"/>
</dbReference>
<protein>
    <submittedName>
        <fullName evidence="2">Glyoxalase superfamily enzyme, possibly 3-demethylubiquinone-9 3-methyltransferase</fullName>
    </submittedName>
</protein>
<dbReference type="InterPro" id="IPR028973">
    <property type="entry name" value="PhnB-like"/>
</dbReference>
<gene>
    <name evidence="2" type="ORF">SAMN04488128_106183</name>
</gene>
<keyword evidence="2" id="KW-0830">Ubiquinone</keyword>
<dbReference type="PIRSF" id="PIRSF021700">
    <property type="entry name" value="3_dmu_93_MTrfase"/>
    <property type="match status" value="1"/>
</dbReference>
<sequence>MANKIITQRISPHLWFENQAEEAARFYTAIFKNSSIGNITHYTEAGHDIHGMPAGAVLTVDFTLDGQHFIALNGGPYFKFNEAVSFMVNCESQEEIDYYWEKLRAGGDPKADQCGWLKDKFGLSWQVAPVQVSEMLMDKDKERLSRVMNAIFKMKKLDLKAIEEAYGAPVGVK</sequence>
<feature type="domain" description="PhnB-like" evidence="1">
    <location>
        <begin position="8"/>
        <end position="127"/>
    </location>
</feature>
<proteinExistence type="predicted"/>
<name>A0A1T4TSY4_9BACT</name>
<keyword evidence="2" id="KW-0489">Methyltransferase</keyword>
<dbReference type="InterPro" id="IPR009725">
    <property type="entry name" value="3_dmu_93_MTrfase"/>
</dbReference>
<accession>A0A1T4TSY4</accession>
<keyword evidence="3" id="KW-1185">Reference proteome</keyword>
<dbReference type="GO" id="GO:0032259">
    <property type="term" value="P:methylation"/>
    <property type="evidence" value="ECO:0007669"/>
    <property type="project" value="UniProtKB-KW"/>
</dbReference>
<keyword evidence="2" id="KW-0808">Transferase</keyword>
<evidence type="ECO:0000313" key="3">
    <source>
        <dbReference type="Proteomes" id="UP000190367"/>
    </source>
</evidence>
<dbReference type="Pfam" id="PF06983">
    <property type="entry name" value="3-dmu-9_3-mt"/>
    <property type="match status" value="1"/>
</dbReference>